<comment type="caution">
    <text evidence="1">The sequence shown here is derived from an EMBL/GenBank/DDBJ whole genome shotgun (WGS) entry which is preliminary data.</text>
</comment>
<evidence type="ECO:0000313" key="2">
    <source>
        <dbReference type="Proteomes" id="UP000094329"/>
    </source>
</evidence>
<keyword evidence="2" id="KW-1185">Reference proteome</keyword>
<reference evidence="1 2" key="1">
    <citation type="submission" date="2016-08" db="EMBL/GenBank/DDBJ databases">
        <title>Draft genome sequence of Candidatus Piscirickettsia litoralis, from seawater.</title>
        <authorList>
            <person name="Wan X."/>
            <person name="Lee A.J."/>
            <person name="Hou S."/>
            <person name="Donachie S.P."/>
        </authorList>
    </citation>
    <scope>NUCLEOTIDE SEQUENCE [LARGE SCALE GENOMIC DNA]</scope>
    <source>
        <strain evidence="1 2">Y2</strain>
    </source>
</reference>
<gene>
    <name evidence="1" type="ORF">BGC07_06080</name>
</gene>
<organism evidence="1 2">
    <name type="scientific">Piscirickettsia litoralis</name>
    <dbReference type="NCBI Taxonomy" id="1891921"/>
    <lineage>
        <taxon>Bacteria</taxon>
        <taxon>Pseudomonadati</taxon>
        <taxon>Pseudomonadota</taxon>
        <taxon>Gammaproteobacteria</taxon>
        <taxon>Thiotrichales</taxon>
        <taxon>Piscirickettsiaceae</taxon>
        <taxon>Piscirickettsia</taxon>
    </lineage>
</organism>
<sequence>MSFFIHYKNELEKIGLRKSLLGKGRELKDVRESLSINVKKHEILTSVIKFIKLLSEIASHWYISDEKNIKMISYNKIIAHLSDIRVKYEYLGDKHIEEIIMLSLKISLLIRGKKKPEKLEIGNIGKTSTARGFFKIIKENKFSFEKLTESISLDKYRKPNTEDEKYKLLIDSLTGPKGLEDISCLYDEKYNTMVYSQVQVLIDSYG</sequence>
<name>A0ABX3A1R4_9GAMM</name>
<accession>A0ABX3A1R4</accession>
<evidence type="ECO:0008006" key="3">
    <source>
        <dbReference type="Google" id="ProtNLM"/>
    </source>
</evidence>
<proteinExistence type="predicted"/>
<evidence type="ECO:0000313" key="1">
    <source>
        <dbReference type="EMBL" id="ODN42579.1"/>
    </source>
</evidence>
<dbReference type="Proteomes" id="UP000094329">
    <property type="component" value="Unassembled WGS sequence"/>
</dbReference>
<protein>
    <recommendedName>
        <fullName evidence="3">DUF4145 domain-containing protein</fullName>
    </recommendedName>
</protein>
<dbReference type="RefSeq" id="WP_069312376.1">
    <property type="nucleotide sequence ID" value="NZ_MDTU01000001.1"/>
</dbReference>
<dbReference type="EMBL" id="MDTU01000001">
    <property type="protein sequence ID" value="ODN42579.1"/>
    <property type="molecule type" value="Genomic_DNA"/>
</dbReference>